<dbReference type="Pfam" id="PF13304">
    <property type="entry name" value="AAA_21"/>
    <property type="match status" value="1"/>
</dbReference>
<dbReference type="RefSeq" id="WP_394821135.1">
    <property type="nucleotide sequence ID" value="NZ_CP089984.1"/>
</dbReference>
<dbReference type="SUPFAM" id="SSF52540">
    <property type="entry name" value="P-loop containing nucleoside triphosphate hydrolases"/>
    <property type="match status" value="1"/>
</dbReference>
<sequence length="404" mass="45774">MEASGSDAEQRAGRVLAVAAIYGANASGKSNVLAALRFMRDAVLQSYRIWSPDGGVPRDPFAWGAHAGESSLYEVSFLAEGVRYDYGFVVDDERVLEEWLHASPMGRKQTWFEREGNDFKFGEHLRGENRAVERLTRTNALFLSTAVQAGHEQLERIFRWFRTMHTHAVLAAPGTYSFRLAMDEDVPSLTIGQQRHLFDTLNDAASSEHMARFRELLRAADVGILDFKLQKPEDEELGARGRRRARFRILLQHRSNDRDRWLSLDEESHGTQQLFRLAPLILHVLRKGGVLVIDELEASFHPLLALHIVRTFNDPAKNPKNAQLIFSTHDTNLLGTTLGEPSLRREQVWLTERDDEGVTKLYPLTDFKPRKAENLERGYLQGRYGAIPFLGELADVATAAKKEP</sequence>
<proteinExistence type="predicted"/>
<evidence type="ECO:0000313" key="2">
    <source>
        <dbReference type="EMBL" id="WXB11515.1"/>
    </source>
</evidence>
<dbReference type="Proteomes" id="UP001370348">
    <property type="component" value="Chromosome"/>
</dbReference>
<reference evidence="2 3" key="1">
    <citation type="submission" date="2021-12" db="EMBL/GenBank/DDBJ databases">
        <title>Discovery of the Pendulisporaceae a myxobacterial family with distinct sporulation behavior and unique specialized metabolism.</title>
        <authorList>
            <person name="Garcia R."/>
            <person name="Popoff A."/>
            <person name="Bader C.D."/>
            <person name="Loehr J."/>
            <person name="Walesch S."/>
            <person name="Walt C."/>
            <person name="Boldt J."/>
            <person name="Bunk B."/>
            <person name="Haeckl F.J.F.P.J."/>
            <person name="Gunesch A.P."/>
            <person name="Birkelbach J."/>
            <person name="Nuebel U."/>
            <person name="Pietschmann T."/>
            <person name="Bach T."/>
            <person name="Mueller R."/>
        </authorList>
    </citation>
    <scope>NUCLEOTIDE SEQUENCE [LARGE SCALE GENOMIC DNA]</scope>
    <source>
        <strain evidence="2 3">MSr11954</strain>
    </source>
</reference>
<gene>
    <name evidence="2" type="ORF">LZC94_27075</name>
</gene>
<evidence type="ECO:0000313" key="3">
    <source>
        <dbReference type="Proteomes" id="UP001370348"/>
    </source>
</evidence>
<dbReference type="GO" id="GO:0005524">
    <property type="term" value="F:ATP binding"/>
    <property type="evidence" value="ECO:0007669"/>
    <property type="project" value="UniProtKB-KW"/>
</dbReference>
<name>A0ABZ2LMF0_9BACT</name>
<protein>
    <submittedName>
        <fullName evidence="2">ATP-binding protein</fullName>
    </submittedName>
</protein>
<evidence type="ECO:0000259" key="1">
    <source>
        <dbReference type="Pfam" id="PF13304"/>
    </source>
</evidence>
<keyword evidence="3" id="KW-1185">Reference proteome</keyword>
<keyword evidence="2" id="KW-0067">ATP-binding</keyword>
<dbReference type="Gene3D" id="3.40.50.300">
    <property type="entry name" value="P-loop containing nucleotide triphosphate hydrolases"/>
    <property type="match status" value="1"/>
</dbReference>
<dbReference type="InterPro" id="IPR003959">
    <property type="entry name" value="ATPase_AAA_core"/>
</dbReference>
<dbReference type="PANTHER" id="PTHR40396">
    <property type="entry name" value="ATPASE-LIKE PROTEIN"/>
    <property type="match status" value="1"/>
</dbReference>
<dbReference type="InterPro" id="IPR027417">
    <property type="entry name" value="P-loop_NTPase"/>
</dbReference>
<accession>A0ABZ2LMF0</accession>
<dbReference type="PANTHER" id="PTHR40396:SF1">
    <property type="entry name" value="ATPASE AAA-TYPE CORE DOMAIN-CONTAINING PROTEIN"/>
    <property type="match status" value="1"/>
</dbReference>
<keyword evidence="2" id="KW-0547">Nucleotide-binding</keyword>
<feature type="domain" description="ATPase AAA-type core" evidence="1">
    <location>
        <begin position="18"/>
        <end position="334"/>
    </location>
</feature>
<organism evidence="2 3">
    <name type="scientific">Pendulispora albinea</name>
    <dbReference type="NCBI Taxonomy" id="2741071"/>
    <lineage>
        <taxon>Bacteria</taxon>
        <taxon>Pseudomonadati</taxon>
        <taxon>Myxococcota</taxon>
        <taxon>Myxococcia</taxon>
        <taxon>Myxococcales</taxon>
        <taxon>Sorangiineae</taxon>
        <taxon>Pendulisporaceae</taxon>
        <taxon>Pendulispora</taxon>
    </lineage>
</organism>
<dbReference type="EMBL" id="CP089984">
    <property type="protein sequence ID" value="WXB11515.1"/>
    <property type="molecule type" value="Genomic_DNA"/>
</dbReference>